<dbReference type="Pfam" id="PF07287">
    <property type="entry name" value="AtuA"/>
    <property type="match status" value="2"/>
</dbReference>
<dbReference type="RefSeq" id="WP_073234780.1">
    <property type="nucleotide sequence ID" value="NZ_FQUY01000001.1"/>
</dbReference>
<evidence type="ECO:0000259" key="1">
    <source>
        <dbReference type="Pfam" id="PF07287"/>
    </source>
</evidence>
<evidence type="ECO:0000313" key="2">
    <source>
        <dbReference type="EMBL" id="SHE40153.1"/>
    </source>
</evidence>
<protein>
    <recommendedName>
        <fullName evidence="1">Acyclic terpene utilisation N-terminal domain-containing protein</fullName>
    </recommendedName>
</protein>
<dbReference type="Proteomes" id="UP000184148">
    <property type="component" value="Unassembled WGS sequence"/>
</dbReference>
<dbReference type="STRING" id="1121429.SAMN02745133_00371"/>
<evidence type="ECO:0000313" key="3">
    <source>
        <dbReference type="Proteomes" id="UP000184148"/>
    </source>
</evidence>
<feature type="domain" description="Acyclic terpene utilisation N-terminal" evidence="1">
    <location>
        <begin position="60"/>
        <end position="210"/>
    </location>
</feature>
<name>A0A1M4T6K7_9FIRM</name>
<dbReference type="AlphaFoldDB" id="A0A1M4T6K7"/>
<sequence>MREYRVLSPTAILGYGFPEESFRAGLEREPDLIAVDAGSTDPGPYYLGAGVSFTDRTAVKRDLELMIEAGLERNIPVVIGTAGGCGAEAHLQWNKEIIIELAREKGWQFSLGIIHAELSKELVLQALQEKKISPLHPAPQLTEEEITAAARIVAQMGPEPVMSVLEKGARVVLAGRSYDPAVFSASALLEGYDKGLAIHMGKILECGAIAASPGSGSDCLLGTLREDSFIVEPLNPIRRCTPTSVAAHTLYEKTNPYILPGPGGVLDLRETTFTQETERAVRVTGSKFLPSETYVVKLEGAKPVGYRTVSIAGCRDPIMISQIDHIVEAVRDRVKDNFKRYGYRYFLHFNIYGKNGVMGKLEPKQSIDSHELGIIIEAVAETQDIANTICSFARSTMLHYGYPGRVATAGNLAFPYSPSDFKAGAVYNFNIYHLMEIDDPLMLFPAEIIPVGEEK</sequence>
<accession>A0A1M4T6K7</accession>
<proteinExistence type="predicted"/>
<dbReference type="InterPro" id="IPR010839">
    <property type="entry name" value="AtuA_N"/>
</dbReference>
<keyword evidence="3" id="KW-1185">Reference proteome</keyword>
<dbReference type="EMBL" id="FQUY01000001">
    <property type="protein sequence ID" value="SHE40153.1"/>
    <property type="molecule type" value="Genomic_DNA"/>
</dbReference>
<organism evidence="2 3">
    <name type="scientific">Desulforamulus putei DSM 12395</name>
    <dbReference type="NCBI Taxonomy" id="1121429"/>
    <lineage>
        <taxon>Bacteria</taxon>
        <taxon>Bacillati</taxon>
        <taxon>Bacillota</taxon>
        <taxon>Clostridia</taxon>
        <taxon>Eubacteriales</taxon>
        <taxon>Peptococcaceae</taxon>
        <taxon>Desulforamulus</taxon>
    </lineage>
</organism>
<feature type="domain" description="Acyclic terpene utilisation N-terminal" evidence="1">
    <location>
        <begin position="239"/>
        <end position="404"/>
    </location>
</feature>
<dbReference type="OrthoDB" id="9763456at2"/>
<reference evidence="3" key="1">
    <citation type="submission" date="2016-11" db="EMBL/GenBank/DDBJ databases">
        <authorList>
            <person name="Varghese N."/>
            <person name="Submissions S."/>
        </authorList>
    </citation>
    <scope>NUCLEOTIDE SEQUENCE [LARGE SCALE GENOMIC DNA]</scope>
    <source>
        <strain evidence="3">DSM 12395</strain>
    </source>
</reference>
<gene>
    <name evidence="2" type="ORF">SAMN02745133_00371</name>
</gene>